<dbReference type="AlphaFoldDB" id="A0A914YQL5"/>
<organism evidence="2 3">
    <name type="scientific">Panagrolaimus superbus</name>
    <dbReference type="NCBI Taxonomy" id="310955"/>
    <lineage>
        <taxon>Eukaryota</taxon>
        <taxon>Metazoa</taxon>
        <taxon>Ecdysozoa</taxon>
        <taxon>Nematoda</taxon>
        <taxon>Chromadorea</taxon>
        <taxon>Rhabditida</taxon>
        <taxon>Tylenchina</taxon>
        <taxon>Panagrolaimomorpha</taxon>
        <taxon>Panagrolaimoidea</taxon>
        <taxon>Panagrolaimidae</taxon>
        <taxon>Panagrolaimus</taxon>
    </lineage>
</organism>
<evidence type="ECO:0000313" key="2">
    <source>
        <dbReference type="Proteomes" id="UP000887577"/>
    </source>
</evidence>
<sequence>MYILARGLTEDSDKVLALLQCIGTSTLEKIIDWTSPDKPQAKSYQQLIDLLKEKFSCKKNLTALRFQFFTEKQHPGQTLQEYLAYMTQLYGQCSMASMKPAEYGVLAILQGLASDELRQYLMNPGNKIDDMSKVQDLALNFEQSRNAAKAFKGVDGQIKPYAMNVIGKGMKCRYCGDGHQRGKENCPAKDKTCSKCGKKDHFAKVCRSESTKQQNFVERYPNESERAESLNGIYGVLTVSSRFENSHPPFTVAAKLNGVTVAMQHDSGAAVSIIGKKVWHTIGKPRIYPSSIQLRSYNKLIPVIGQCKVIVQHERQIKQQWVIVVPQGESLFGRNWIQDFNVRLQRHCNTSKDQKGDECIVYKQHTVATGYPSFDRQAAKDIDKSSCLQNTIINAKQMHDTMQGKENKAPGKHYRCFNAFKKPKVTVACERHSQKQRHGTTQIHRREVNVITECDASQEIHGREAEDCEEDLLTIWGS</sequence>
<dbReference type="Gene3D" id="4.10.60.10">
    <property type="entry name" value="Zinc finger, CCHC-type"/>
    <property type="match status" value="1"/>
</dbReference>
<keyword evidence="2" id="KW-1185">Reference proteome</keyword>
<dbReference type="InterPro" id="IPR001878">
    <property type="entry name" value="Znf_CCHC"/>
</dbReference>
<dbReference type="PANTHER" id="PTHR37984">
    <property type="entry name" value="PROTEIN CBG26694"/>
    <property type="match status" value="1"/>
</dbReference>
<protein>
    <submittedName>
        <fullName evidence="3">CCHC-type domain-containing protein</fullName>
    </submittedName>
</protein>
<name>A0A914YQL5_9BILA</name>
<dbReference type="InterPro" id="IPR050951">
    <property type="entry name" value="Retrovirus_Pol_polyprotein"/>
</dbReference>
<dbReference type="GO" id="GO:0008270">
    <property type="term" value="F:zinc ion binding"/>
    <property type="evidence" value="ECO:0007669"/>
    <property type="project" value="InterPro"/>
</dbReference>
<evidence type="ECO:0000259" key="1">
    <source>
        <dbReference type="SMART" id="SM00343"/>
    </source>
</evidence>
<dbReference type="PANTHER" id="PTHR37984:SF9">
    <property type="entry name" value="INTEGRASE CATALYTIC DOMAIN-CONTAINING PROTEIN"/>
    <property type="match status" value="1"/>
</dbReference>
<dbReference type="Proteomes" id="UP000887577">
    <property type="component" value="Unplaced"/>
</dbReference>
<feature type="domain" description="CCHC-type" evidence="1">
    <location>
        <begin position="192"/>
        <end position="208"/>
    </location>
</feature>
<dbReference type="SMART" id="SM00343">
    <property type="entry name" value="ZnF_C2HC"/>
    <property type="match status" value="1"/>
</dbReference>
<proteinExistence type="predicted"/>
<reference evidence="3" key="1">
    <citation type="submission" date="2022-11" db="UniProtKB">
        <authorList>
            <consortium name="WormBaseParasite"/>
        </authorList>
    </citation>
    <scope>IDENTIFICATION</scope>
</reference>
<dbReference type="SUPFAM" id="SSF50630">
    <property type="entry name" value="Acid proteases"/>
    <property type="match status" value="1"/>
</dbReference>
<dbReference type="Gene3D" id="2.40.70.10">
    <property type="entry name" value="Acid Proteases"/>
    <property type="match status" value="1"/>
</dbReference>
<dbReference type="GO" id="GO:0003676">
    <property type="term" value="F:nucleic acid binding"/>
    <property type="evidence" value="ECO:0007669"/>
    <property type="project" value="InterPro"/>
</dbReference>
<evidence type="ECO:0000313" key="3">
    <source>
        <dbReference type="WBParaSite" id="PSU_v2.g2471.t1"/>
    </source>
</evidence>
<dbReference type="InterPro" id="IPR021109">
    <property type="entry name" value="Peptidase_aspartic_dom_sf"/>
</dbReference>
<dbReference type="WBParaSite" id="PSU_v2.g2471.t1">
    <property type="protein sequence ID" value="PSU_v2.g2471.t1"/>
    <property type="gene ID" value="PSU_v2.g2471"/>
</dbReference>
<accession>A0A914YQL5</accession>